<name>A0A975BD77_9BACT</name>
<protein>
    <recommendedName>
        <fullName evidence="4">DUF4124 domain-containing protein</fullName>
    </recommendedName>
</protein>
<feature type="transmembrane region" description="Helical" evidence="1">
    <location>
        <begin position="6"/>
        <end position="23"/>
    </location>
</feature>
<evidence type="ECO:0000256" key="1">
    <source>
        <dbReference type="SAM" id="Phobius"/>
    </source>
</evidence>
<dbReference type="KEGG" id="dli:dnl_56070"/>
<dbReference type="EMBL" id="CP061799">
    <property type="protein sequence ID" value="QTA83211.1"/>
    <property type="molecule type" value="Genomic_DNA"/>
</dbReference>
<dbReference type="Proteomes" id="UP000663720">
    <property type="component" value="Chromosome"/>
</dbReference>
<gene>
    <name evidence="2" type="ORF">dnl_56070</name>
</gene>
<sequence>MKQLLISIFIFIFSSLVFTYFSYAEKLYKYKAKDGTWHFTNIPPVTDQPVKVSTVQIDERKKDLQSSAGGQRRGQNFMFIMNFTGLLNLSFY</sequence>
<keyword evidence="1" id="KW-0812">Transmembrane</keyword>
<reference evidence="2" key="1">
    <citation type="journal article" date="2021" name="Microb. Physiol.">
        <title>Proteogenomic Insights into the Physiology of Marine, Sulfate-Reducing, Filamentous Desulfonema limicola and Desulfonema magnum.</title>
        <authorList>
            <person name="Schnaars V."/>
            <person name="Wohlbrand L."/>
            <person name="Scheve S."/>
            <person name="Hinrichs C."/>
            <person name="Reinhardt R."/>
            <person name="Rabus R."/>
        </authorList>
    </citation>
    <scope>NUCLEOTIDE SEQUENCE</scope>
    <source>
        <strain evidence="2">5ac10</strain>
    </source>
</reference>
<evidence type="ECO:0000313" key="2">
    <source>
        <dbReference type="EMBL" id="QTA83211.1"/>
    </source>
</evidence>
<keyword evidence="1" id="KW-1133">Transmembrane helix</keyword>
<proteinExistence type="predicted"/>
<keyword evidence="1" id="KW-0472">Membrane</keyword>
<dbReference type="AlphaFoldDB" id="A0A975BD77"/>
<keyword evidence="3" id="KW-1185">Reference proteome</keyword>
<evidence type="ECO:0000313" key="3">
    <source>
        <dbReference type="Proteomes" id="UP000663720"/>
    </source>
</evidence>
<accession>A0A975BD77</accession>
<organism evidence="2 3">
    <name type="scientific">Desulfonema limicola</name>
    <dbReference type="NCBI Taxonomy" id="45656"/>
    <lineage>
        <taxon>Bacteria</taxon>
        <taxon>Pseudomonadati</taxon>
        <taxon>Thermodesulfobacteriota</taxon>
        <taxon>Desulfobacteria</taxon>
        <taxon>Desulfobacterales</taxon>
        <taxon>Desulfococcaceae</taxon>
        <taxon>Desulfonema</taxon>
    </lineage>
</organism>
<evidence type="ECO:0008006" key="4">
    <source>
        <dbReference type="Google" id="ProtNLM"/>
    </source>
</evidence>
<dbReference type="RefSeq" id="WP_207689023.1">
    <property type="nucleotide sequence ID" value="NZ_CP061799.1"/>
</dbReference>